<protein>
    <submittedName>
        <fullName evidence="6">ABC transporter related protein</fullName>
    </submittedName>
</protein>
<dbReference type="CDD" id="cd03225">
    <property type="entry name" value="ABC_cobalt_CbiO_domain1"/>
    <property type="match status" value="1"/>
</dbReference>
<organism evidence="6 7">
    <name type="scientific">Thermotoga petrophila (strain ATCC BAA-489 / DSM 13996 / JCM 10882 / RKU-10)</name>
    <name type="common">Thermotoga naphthophila</name>
    <dbReference type="NCBI Taxonomy" id="590168"/>
    <lineage>
        <taxon>Bacteria</taxon>
        <taxon>Thermotogati</taxon>
        <taxon>Thermotogota</taxon>
        <taxon>Thermotogae</taxon>
        <taxon>Thermotogales</taxon>
        <taxon>Thermotogaceae</taxon>
        <taxon>Thermotoga</taxon>
    </lineage>
</organism>
<keyword evidence="4" id="KW-0067">ATP-binding</keyword>
<dbReference type="RefSeq" id="WP_012310988.1">
    <property type="nucleotide sequence ID" value="NC_013642.1"/>
</dbReference>
<accession>D2C8E3</accession>
<reference evidence="6 7" key="1">
    <citation type="submission" date="2009-12" db="EMBL/GenBank/DDBJ databases">
        <title>Complete sequence of Thermotoga petrophila RKU-1.</title>
        <authorList>
            <consortium name="US DOE Joint Genome Institute"/>
            <person name="Lucas S."/>
            <person name="Copeland A."/>
            <person name="Lapidus A."/>
            <person name="Glavina del Rio T."/>
            <person name="Dalin E."/>
            <person name="Tice H."/>
            <person name="Bruce D."/>
            <person name="Goodwin L."/>
            <person name="Pitluck S."/>
            <person name="Munk A.C."/>
            <person name="Brettin T."/>
            <person name="Detter J.C."/>
            <person name="Han C."/>
            <person name="Tapia R."/>
            <person name="Larimer F."/>
            <person name="Land M."/>
            <person name="Hauser L."/>
            <person name="Kyrpides N."/>
            <person name="Mikhailova N."/>
            <person name="Nelson K.E."/>
            <person name="Gogarten J.P."/>
            <person name="Noll K.M."/>
        </authorList>
    </citation>
    <scope>NUCLEOTIDE SEQUENCE [LARGE SCALE GENOMIC DNA]</scope>
    <source>
        <strain evidence="7">ATCC BAA-489 / DSM 13996 / JCM 10882 / RKU-10</strain>
    </source>
</reference>
<dbReference type="PROSITE" id="PS00211">
    <property type="entry name" value="ABC_TRANSPORTER_1"/>
    <property type="match status" value="1"/>
</dbReference>
<evidence type="ECO:0000313" key="6">
    <source>
        <dbReference type="EMBL" id="ADA67229.1"/>
    </source>
</evidence>
<dbReference type="GO" id="GO:0043190">
    <property type="term" value="C:ATP-binding cassette (ABC) transporter complex"/>
    <property type="evidence" value="ECO:0007669"/>
    <property type="project" value="TreeGrafter"/>
</dbReference>
<evidence type="ECO:0000256" key="2">
    <source>
        <dbReference type="ARBA" id="ARBA00022448"/>
    </source>
</evidence>
<dbReference type="EMBL" id="CP001839">
    <property type="protein sequence ID" value="ADA67229.1"/>
    <property type="molecule type" value="Genomic_DNA"/>
</dbReference>
<dbReference type="Proteomes" id="UP000000940">
    <property type="component" value="Chromosome"/>
</dbReference>
<dbReference type="Gene3D" id="3.40.50.300">
    <property type="entry name" value="P-loop containing nucleotide triphosphate hydrolases"/>
    <property type="match status" value="1"/>
</dbReference>
<feature type="domain" description="ABC transporter" evidence="5">
    <location>
        <begin position="3"/>
        <end position="230"/>
    </location>
</feature>
<dbReference type="PANTHER" id="PTHR43553:SF24">
    <property type="entry name" value="ENERGY-COUPLING FACTOR TRANSPORTER ATP-BINDING PROTEIN ECFA1"/>
    <property type="match status" value="1"/>
</dbReference>
<sequence>MKITLNSVSFRYNGDYVLKDVNAEFETGKIYVVVGKNGSGKTTLLKILAGLLEAEGEIFLDGSPADPFLLRKNVGYVFQNPSSQIIGATVEEDVAFSLEILGLDEGEMRKRIKKVLELVGLSGLEKEDPLSLSGGQKQRLAIASMLARDTHFLALDEPVSMLDPPSQREIFQVLESLKNEGKGIILVTHELEYLDDMDFILHISNGTIDFCGSWEEFVEREFDDVEIPFKWKLWKKCGKINLWEDRYENSGNQRRRDTV</sequence>
<dbReference type="PROSITE" id="PS50893">
    <property type="entry name" value="ABC_TRANSPORTER_2"/>
    <property type="match status" value="1"/>
</dbReference>
<evidence type="ECO:0000259" key="5">
    <source>
        <dbReference type="PROSITE" id="PS50893"/>
    </source>
</evidence>
<keyword evidence="7" id="KW-1185">Reference proteome</keyword>
<dbReference type="GO" id="GO:0016887">
    <property type="term" value="F:ATP hydrolysis activity"/>
    <property type="evidence" value="ECO:0007669"/>
    <property type="project" value="InterPro"/>
</dbReference>
<dbReference type="InterPro" id="IPR050095">
    <property type="entry name" value="ECF_ABC_transporter_ATP-bd"/>
</dbReference>
<keyword evidence="3" id="KW-0547">Nucleotide-binding</keyword>
<dbReference type="GO" id="GO:0005524">
    <property type="term" value="F:ATP binding"/>
    <property type="evidence" value="ECO:0007669"/>
    <property type="project" value="UniProtKB-KW"/>
</dbReference>
<dbReference type="SUPFAM" id="SSF52540">
    <property type="entry name" value="P-loop containing nucleoside triphosphate hydrolases"/>
    <property type="match status" value="1"/>
</dbReference>
<dbReference type="InterPro" id="IPR017871">
    <property type="entry name" value="ABC_transporter-like_CS"/>
</dbReference>
<evidence type="ECO:0000256" key="4">
    <source>
        <dbReference type="ARBA" id="ARBA00022840"/>
    </source>
</evidence>
<dbReference type="InterPro" id="IPR027417">
    <property type="entry name" value="P-loop_NTPase"/>
</dbReference>
<evidence type="ECO:0000256" key="3">
    <source>
        <dbReference type="ARBA" id="ARBA00022741"/>
    </source>
</evidence>
<evidence type="ECO:0000313" key="7">
    <source>
        <dbReference type="Proteomes" id="UP000000940"/>
    </source>
</evidence>
<dbReference type="InterPro" id="IPR015856">
    <property type="entry name" value="ABC_transpr_CbiO/EcfA_su"/>
</dbReference>
<proteinExistence type="inferred from homology"/>
<dbReference type="InterPro" id="IPR003593">
    <property type="entry name" value="AAA+_ATPase"/>
</dbReference>
<dbReference type="AlphaFoldDB" id="D2C8E3"/>
<gene>
    <name evidence="6" type="ordered locus">Tnap_1143</name>
</gene>
<dbReference type="KEGG" id="tnp:Tnap_1143"/>
<evidence type="ECO:0000256" key="1">
    <source>
        <dbReference type="ARBA" id="ARBA00005417"/>
    </source>
</evidence>
<dbReference type="InterPro" id="IPR003439">
    <property type="entry name" value="ABC_transporter-like_ATP-bd"/>
</dbReference>
<dbReference type="HOGENOM" id="CLU_000604_1_22_0"/>
<name>D2C8E3_THEP2</name>
<dbReference type="PANTHER" id="PTHR43553">
    <property type="entry name" value="HEAVY METAL TRANSPORTER"/>
    <property type="match status" value="1"/>
</dbReference>
<comment type="similarity">
    <text evidence="1">Belongs to the ABC transporter superfamily.</text>
</comment>
<dbReference type="GO" id="GO:0042626">
    <property type="term" value="F:ATPase-coupled transmembrane transporter activity"/>
    <property type="evidence" value="ECO:0007669"/>
    <property type="project" value="TreeGrafter"/>
</dbReference>
<keyword evidence="2" id="KW-0813">Transport</keyword>
<dbReference type="Pfam" id="PF00005">
    <property type="entry name" value="ABC_tran"/>
    <property type="match status" value="1"/>
</dbReference>
<dbReference type="SMART" id="SM00382">
    <property type="entry name" value="AAA"/>
    <property type="match status" value="1"/>
</dbReference>